<dbReference type="Proteomes" id="UP000554520">
    <property type="component" value="Unassembled WGS sequence"/>
</dbReference>
<keyword evidence="2 5" id="KW-0812">Transmembrane</keyword>
<proteinExistence type="predicted"/>
<evidence type="ECO:0000256" key="3">
    <source>
        <dbReference type="ARBA" id="ARBA00022989"/>
    </source>
</evidence>
<organism evidence="6 7">
    <name type="scientific">Phyllobacterium trifolii</name>
    <dbReference type="NCBI Taxonomy" id="300193"/>
    <lineage>
        <taxon>Bacteria</taxon>
        <taxon>Pseudomonadati</taxon>
        <taxon>Pseudomonadota</taxon>
        <taxon>Alphaproteobacteria</taxon>
        <taxon>Hyphomicrobiales</taxon>
        <taxon>Phyllobacteriaceae</taxon>
        <taxon>Phyllobacterium</taxon>
    </lineage>
</organism>
<dbReference type="RefSeq" id="WP_112528290.1">
    <property type="nucleotide sequence ID" value="NZ_JACHXN010000022.1"/>
</dbReference>
<dbReference type="EMBL" id="JACHXN010000022">
    <property type="protein sequence ID" value="MBB3148702.1"/>
    <property type="molecule type" value="Genomic_DNA"/>
</dbReference>
<gene>
    <name evidence="6" type="ORF">FHS21_005150</name>
</gene>
<dbReference type="AlphaFoldDB" id="A0A839UIX0"/>
<reference evidence="6 7" key="1">
    <citation type="submission" date="2020-08" db="EMBL/GenBank/DDBJ databases">
        <title>Genomic Encyclopedia of Type Strains, Phase III (KMG-III): the genomes of soil and plant-associated and newly described type strains.</title>
        <authorList>
            <person name="Whitman W."/>
        </authorList>
    </citation>
    <scope>NUCLEOTIDE SEQUENCE [LARGE SCALE GENOMIC DNA]</scope>
    <source>
        <strain evidence="6 7">CECT 7015</strain>
    </source>
</reference>
<dbReference type="Pfam" id="PF13564">
    <property type="entry name" value="DoxX_2"/>
    <property type="match status" value="1"/>
</dbReference>
<feature type="transmembrane region" description="Helical" evidence="5">
    <location>
        <begin position="104"/>
        <end position="124"/>
    </location>
</feature>
<keyword evidence="4 5" id="KW-0472">Membrane</keyword>
<evidence type="ECO:0000256" key="5">
    <source>
        <dbReference type="SAM" id="Phobius"/>
    </source>
</evidence>
<keyword evidence="7" id="KW-1185">Reference proteome</keyword>
<feature type="transmembrane region" description="Helical" evidence="5">
    <location>
        <begin position="80"/>
        <end position="98"/>
    </location>
</feature>
<feature type="transmembrane region" description="Helical" evidence="5">
    <location>
        <begin position="58"/>
        <end position="75"/>
    </location>
</feature>
<dbReference type="InterPro" id="IPR032808">
    <property type="entry name" value="DoxX"/>
</dbReference>
<evidence type="ECO:0000256" key="4">
    <source>
        <dbReference type="ARBA" id="ARBA00023136"/>
    </source>
</evidence>
<evidence type="ECO:0008006" key="8">
    <source>
        <dbReference type="Google" id="ProtNLM"/>
    </source>
</evidence>
<evidence type="ECO:0000313" key="7">
    <source>
        <dbReference type="Proteomes" id="UP000554520"/>
    </source>
</evidence>
<accession>A0A839UIX0</accession>
<keyword evidence="3 5" id="KW-1133">Transmembrane helix</keyword>
<evidence type="ECO:0000256" key="1">
    <source>
        <dbReference type="ARBA" id="ARBA00004141"/>
    </source>
</evidence>
<evidence type="ECO:0000313" key="6">
    <source>
        <dbReference type="EMBL" id="MBB3148702.1"/>
    </source>
</evidence>
<evidence type="ECO:0000256" key="2">
    <source>
        <dbReference type="ARBA" id="ARBA00022692"/>
    </source>
</evidence>
<sequence length="137" mass="14766">MEFTSQTTTVSNKAIWAGRILSGLVILFMLFDGIIKLVPLDIVMQTNAQLGYPDSVNLARGLGVLGLACTALYAFPRTSVLGAILLTGYLGGAIATQLRVGSPIFSHLLFGVYLGLMVWGGLYLRDVRVRSLIGFTR</sequence>
<feature type="transmembrane region" description="Helical" evidence="5">
    <location>
        <begin position="20"/>
        <end position="38"/>
    </location>
</feature>
<dbReference type="GO" id="GO:0016020">
    <property type="term" value="C:membrane"/>
    <property type="evidence" value="ECO:0007669"/>
    <property type="project" value="UniProtKB-SubCell"/>
</dbReference>
<protein>
    <recommendedName>
        <fullName evidence="8">DoxX family protein</fullName>
    </recommendedName>
</protein>
<name>A0A839UIX0_9HYPH</name>
<comment type="caution">
    <text evidence="6">The sequence shown here is derived from an EMBL/GenBank/DDBJ whole genome shotgun (WGS) entry which is preliminary data.</text>
</comment>
<comment type="subcellular location">
    <subcellularLocation>
        <location evidence="1">Membrane</location>
        <topology evidence="1">Multi-pass membrane protein</topology>
    </subcellularLocation>
</comment>